<evidence type="ECO:0000313" key="2">
    <source>
        <dbReference type="EMBL" id="GIY29981.1"/>
    </source>
</evidence>
<accession>A0AAV4SBE3</accession>
<evidence type="ECO:0000313" key="3">
    <source>
        <dbReference type="Proteomes" id="UP001054945"/>
    </source>
</evidence>
<keyword evidence="3" id="KW-1185">Reference proteome</keyword>
<proteinExistence type="predicted"/>
<gene>
    <name evidence="2" type="ORF">CEXT_13751</name>
</gene>
<protein>
    <submittedName>
        <fullName evidence="2">Uncharacterized protein</fullName>
    </submittedName>
</protein>
<dbReference type="AlphaFoldDB" id="A0AAV4SBE3"/>
<organism evidence="2 3">
    <name type="scientific">Caerostris extrusa</name>
    <name type="common">Bark spider</name>
    <name type="synonym">Caerostris bankana</name>
    <dbReference type="NCBI Taxonomy" id="172846"/>
    <lineage>
        <taxon>Eukaryota</taxon>
        <taxon>Metazoa</taxon>
        <taxon>Ecdysozoa</taxon>
        <taxon>Arthropoda</taxon>
        <taxon>Chelicerata</taxon>
        <taxon>Arachnida</taxon>
        <taxon>Araneae</taxon>
        <taxon>Araneomorphae</taxon>
        <taxon>Entelegynae</taxon>
        <taxon>Araneoidea</taxon>
        <taxon>Araneidae</taxon>
        <taxon>Caerostris</taxon>
    </lineage>
</organism>
<feature type="region of interest" description="Disordered" evidence="1">
    <location>
        <begin position="17"/>
        <end position="51"/>
    </location>
</feature>
<sequence length="68" mass="7630">MEKIGLKKKEEDLAINANDCYMRDDDLPPVSSDESDEDDVPPTSSDKNKTLLTARYKSSLLRAKQPCV</sequence>
<reference evidence="2 3" key="1">
    <citation type="submission" date="2021-06" db="EMBL/GenBank/DDBJ databases">
        <title>Caerostris extrusa draft genome.</title>
        <authorList>
            <person name="Kono N."/>
            <person name="Arakawa K."/>
        </authorList>
    </citation>
    <scope>NUCLEOTIDE SEQUENCE [LARGE SCALE GENOMIC DNA]</scope>
</reference>
<evidence type="ECO:0000256" key="1">
    <source>
        <dbReference type="SAM" id="MobiDB-lite"/>
    </source>
</evidence>
<dbReference type="EMBL" id="BPLR01009164">
    <property type="protein sequence ID" value="GIY29981.1"/>
    <property type="molecule type" value="Genomic_DNA"/>
</dbReference>
<comment type="caution">
    <text evidence="2">The sequence shown here is derived from an EMBL/GenBank/DDBJ whole genome shotgun (WGS) entry which is preliminary data.</text>
</comment>
<name>A0AAV4SBE3_CAEEX</name>
<dbReference type="Proteomes" id="UP001054945">
    <property type="component" value="Unassembled WGS sequence"/>
</dbReference>